<evidence type="ECO:0008006" key="2">
    <source>
        <dbReference type="Google" id="ProtNLM"/>
    </source>
</evidence>
<gene>
    <name evidence="1" type="ORF">ABS642_07500</name>
</gene>
<dbReference type="AlphaFoldDB" id="A0AAU7W0B9"/>
<dbReference type="RefSeq" id="WP_350352825.1">
    <property type="nucleotide sequence ID" value="NZ_CP158357.1"/>
</dbReference>
<evidence type="ECO:0000313" key="1">
    <source>
        <dbReference type="EMBL" id="XBX79917.1"/>
    </source>
</evidence>
<reference evidence="1" key="1">
    <citation type="submission" date="2024-06" db="EMBL/GenBank/DDBJ databases">
        <title>Draft genome sequence of Microbacterium sp. strain A8/3-1, isolated from Oxytropis tragacanthoides Fisch. ex DC. Root nodules in the Altai region of Russia.</title>
        <authorList>
            <person name="Sazanova A."/>
            <person name="Guro P."/>
            <person name="Kuznetsova I."/>
            <person name="Belimov A."/>
            <person name="Safronova V."/>
        </authorList>
    </citation>
    <scope>NUCLEOTIDE SEQUENCE</scope>
    <source>
        <strain evidence="1">A8/3-1</strain>
    </source>
</reference>
<protein>
    <recommendedName>
        <fullName evidence="2">Regulatory protein</fullName>
    </recommendedName>
</protein>
<proteinExistence type="predicted"/>
<name>A0AAU7W0B9_9MICO</name>
<dbReference type="EMBL" id="CP158357">
    <property type="protein sequence ID" value="XBX79917.1"/>
    <property type="molecule type" value="Genomic_DNA"/>
</dbReference>
<accession>A0AAU7W0B9</accession>
<sequence>MRLNIITAGVQFLATRLPEQRTDRDTGAVRIDKETGLPLFQVQVAALDSSGGEVLAVTVPGQPSGITVGAAVSIEGLYAIPWSQGDRSGVAYRATAIRGADSRPGKSTD</sequence>
<organism evidence="1">
    <name type="scientific">Microbacterium sp. A8/3-1</name>
    <dbReference type="NCBI Taxonomy" id="3160749"/>
    <lineage>
        <taxon>Bacteria</taxon>
        <taxon>Bacillati</taxon>
        <taxon>Actinomycetota</taxon>
        <taxon>Actinomycetes</taxon>
        <taxon>Micrococcales</taxon>
        <taxon>Microbacteriaceae</taxon>
        <taxon>Microbacterium</taxon>
    </lineage>
</organism>